<dbReference type="Proteomes" id="UP000234483">
    <property type="component" value="Unassembled WGS sequence"/>
</dbReference>
<organism evidence="1 2">
    <name type="scientific">Caulobacter flavus</name>
    <dbReference type="NCBI Taxonomy" id="1679497"/>
    <lineage>
        <taxon>Bacteria</taxon>
        <taxon>Pseudomonadati</taxon>
        <taxon>Pseudomonadota</taxon>
        <taxon>Alphaproteobacteria</taxon>
        <taxon>Caulobacterales</taxon>
        <taxon>Caulobacteraceae</taxon>
        <taxon>Caulobacter</taxon>
    </lineage>
</organism>
<comment type="caution">
    <text evidence="1">The sequence shown here is derived from an EMBL/GenBank/DDBJ whole genome shotgun (WGS) entry which is preliminary data.</text>
</comment>
<proteinExistence type="predicted"/>
<evidence type="ECO:0000313" key="1">
    <source>
        <dbReference type="EMBL" id="PLR09159.1"/>
    </source>
</evidence>
<dbReference type="RefSeq" id="WP_101714483.1">
    <property type="nucleotide sequence ID" value="NZ_PJRQ01000040.1"/>
</dbReference>
<evidence type="ECO:0000313" key="2">
    <source>
        <dbReference type="Proteomes" id="UP000234483"/>
    </source>
</evidence>
<gene>
    <name evidence="1" type="ORF">CFHF_18635</name>
</gene>
<reference evidence="1 2" key="1">
    <citation type="submission" date="2017-12" db="EMBL/GenBank/DDBJ databases">
        <title>The genome sequence of Caulobacter flavus CGMCC1 15093.</title>
        <authorList>
            <person name="Gao J."/>
            <person name="Mao X."/>
            <person name="Sun J."/>
        </authorList>
    </citation>
    <scope>NUCLEOTIDE SEQUENCE [LARGE SCALE GENOMIC DNA]</scope>
    <source>
        <strain evidence="1 2">CGMCC1 15093</strain>
    </source>
</reference>
<sequence>MPQHRDPLTTKPLTAAQQALGRLLEQQQRECRAGNALVGADAEAFLDALIERFEAHHARVSRKLSK</sequence>
<dbReference type="AlphaFoldDB" id="A0A2N5CPS2"/>
<accession>A0A2N5CPS2</accession>
<dbReference type="EMBL" id="PJRQ01000040">
    <property type="protein sequence ID" value="PLR09159.1"/>
    <property type="molecule type" value="Genomic_DNA"/>
</dbReference>
<name>A0A2N5CPS2_9CAUL</name>
<protein>
    <submittedName>
        <fullName evidence="1">Uncharacterized protein</fullName>
    </submittedName>
</protein>